<keyword evidence="5" id="KW-1185">Reference proteome</keyword>
<dbReference type="Pfam" id="PF05235">
    <property type="entry name" value="CHAD"/>
    <property type="match status" value="1"/>
</dbReference>
<evidence type="ECO:0000313" key="5">
    <source>
        <dbReference type="Proteomes" id="UP001597216"/>
    </source>
</evidence>
<dbReference type="Gene3D" id="2.40.320.10">
    <property type="entry name" value="Hypothetical Protein Pfu-838710-001"/>
    <property type="match status" value="1"/>
</dbReference>
<name>A0ABW3T2F7_9CAUL</name>
<dbReference type="InterPro" id="IPR023577">
    <property type="entry name" value="CYTH_domain"/>
</dbReference>
<organism evidence="4 5">
    <name type="scientific">Phenylobacterium conjunctum</name>
    <dbReference type="NCBI Taxonomy" id="1298959"/>
    <lineage>
        <taxon>Bacteria</taxon>
        <taxon>Pseudomonadati</taxon>
        <taxon>Pseudomonadota</taxon>
        <taxon>Alphaproteobacteria</taxon>
        <taxon>Caulobacterales</taxon>
        <taxon>Caulobacteraceae</taxon>
        <taxon>Phenylobacterium</taxon>
    </lineage>
</organism>
<dbReference type="CDD" id="cd07756">
    <property type="entry name" value="CYTH-like_Pase_CHAD"/>
    <property type="match status" value="1"/>
</dbReference>
<feature type="region of interest" description="Disordered" evidence="1">
    <location>
        <begin position="1"/>
        <end position="24"/>
    </location>
</feature>
<evidence type="ECO:0000256" key="1">
    <source>
        <dbReference type="SAM" id="MobiDB-lite"/>
    </source>
</evidence>
<feature type="domain" description="CYTH" evidence="2">
    <location>
        <begin position="24"/>
        <end position="208"/>
    </location>
</feature>
<dbReference type="PROSITE" id="PS51707">
    <property type="entry name" value="CYTH"/>
    <property type="match status" value="1"/>
</dbReference>
<reference evidence="5" key="1">
    <citation type="journal article" date="2019" name="Int. J. Syst. Evol. Microbiol.">
        <title>The Global Catalogue of Microorganisms (GCM) 10K type strain sequencing project: providing services to taxonomists for standard genome sequencing and annotation.</title>
        <authorList>
            <consortium name="The Broad Institute Genomics Platform"/>
            <consortium name="The Broad Institute Genome Sequencing Center for Infectious Disease"/>
            <person name="Wu L."/>
            <person name="Ma J."/>
        </authorList>
    </citation>
    <scope>NUCLEOTIDE SEQUENCE [LARGE SCALE GENOMIC DNA]</scope>
    <source>
        <strain evidence="5">CCUG 55074</strain>
    </source>
</reference>
<sequence>MLWTSPSPDAEEAPLSGPRSSGPEREIELKFLCEPRDLDALLAAAPEGETELKALRATYFDTPDGRLKARRISLRVRESGGKHVQTLKRGDGFGREEYEQRVEALDLDMPALKKALTGPRRRALAPAFTVAVERRQRVVTYHGAAVEIAADLGTIQAGDARREISELELELKAGSPRALFDLARELSKTAPLYLSYEGKAAQGQALGDGALLAPRRLEKIALDADLSAAEAFQVIARASLSAIAANAALVRETSDEAALHQLRVAVRRLRSAIAACADLVGDAEAPGIRAGLKWLAGTCGEARDLDVFIASLEGAPEAALLAEPLAQARAHAYAKACAALSSGRFRDLVIEAAAWIETGAWVAGPGKAPAQRRAEPARAFAARALAQRWKAWKRLAGDFETLDVAGRHRLRLKAKGLRYAAEAFASLFPARPAARLVTRVKALQDELGALNDAVVAKALLDGLRLDLAQREAATSLVAARARTGKRGLKRARKAAARVAESEKFWR</sequence>
<proteinExistence type="predicted"/>
<dbReference type="SMART" id="SM00880">
    <property type="entry name" value="CHAD"/>
    <property type="match status" value="1"/>
</dbReference>
<comment type="caution">
    <text evidence="4">The sequence shown here is derived from an EMBL/GenBank/DDBJ whole genome shotgun (WGS) entry which is preliminary data.</text>
</comment>
<dbReference type="SMART" id="SM01118">
    <property type="entry name" value="CYTH"/>
    <property type="match status" value="1"/>
</dbReference>
<evidence type="ECO:0000259" key="3">
    <source>
        <dbReference type="PROSITE" id="PS51708"/>
    </source>
</evidence>
<dbReference type="SUPFAM" id="SSF55154">
    <property type="entry name" value="CYTH-like phosphatases"/>
    <property type="match status" value="1"/>
</dbReference>
<dbReference type="Pfam" id="PF01928">
    <property type="entry name" value="CYTH"/>
    <property type="match status" value="1"/>
</dbReference>
<gene>
    <name evidence="4" type="ORF">ACFQ27_10835</name>
</gene>
<dbReference type="InterPro" id="IPR039013">
    <property type="entry name" value="YgiF"/>
</dbReference>
<evidence type="ECO:0000259" key="2">
    <source>
        <dbReference type="PROSITE" id="PS51707"/>
    </source>
</evidence>
<dbReference type="InterPro" id="IPR038186">
    <property type="entry name" value="CHAD_dom_sf"/>
</dbReference>
<dbReference type="InterPro" id="IPR007899">
    <property type="entry name" value="CHAD_dom"/>
</dbReference>
<protein>
    <submittedName>
        <fullName evidence="4">CHAD domain-containing protein</fullName>
    </submittedName>
</protein>
<dbReference type="PANTHER" id="PTHR39569">
    <property type="entry name" value="INORGANIC TRIPHOSPHATASE"/>
    <property type="match status" value="1"/>
</dbReference>
<dbReference type="InterPro" id="IPR033469">
    <property type="entry name" value="CYTH-like_dom_sf"/>
</dbReference>
<dbReference type="PROSITE" id="PS51708">
    <property type="entry name" value="CHAD"/>
    <property type="match status" value="1"/>
</dbReference>
<dbReference type="PANTHER" id="PTHR39569:SF1">
    <property type="entry name" value="INORGANIC TRIPHOSPHATASE"/>
    <property type="match status" value="1"/>
</dbReference>
<dbReference type="EMBL" id="JBHTLQ010000021">
    <property type="protein sequence ID" value="MFD1191076.1"/>
    <property type="molecule type" value="Genomic_DNA"/>
</dbReference>
<feature type="domain" description="CHAD" evidence="3">
    <location>
        <begin position="225"/>
        <end position="506"/>
    </location>
</feature>
<evidence type="ECO:0000313" key="4">
    <source>
        <dbReference type="EMBL" id="MFD1191076.1"/>
    </source>
</evidence>
<dbReference type="RefSeq" id="WP_377353593.1">
    <property type="nucleotide sequence ID" value="NZ_JBHTLQ010000021.1"/>
</dbReference>
<dbReference type="Proteomes" id="UP001597216">
    <property type="component" value="Unassembled WGS sequence"/>
</dbReference>
<accession>A0ABW3T2F7</accession>
<dbReference type="Gene3D" id="1.40.20.10">
    <property type="entry name" value="CHAD domain"/>
    <property type="match status" value="1"/>
</dbReference>